<dbReference type="InterPro" id="IPR001130">
    <property type="entry name" value="TatD-like"/>
</dbReference>
<dbReference type="SUPFAM" id="SSF51556">
    <property type="entry name" value="Metallo-dependent hydrolases"/>
    <property type="match status" value="1"/>
</dbReference>
<name>A0A9Y1BQU4_9ARCH</name>
<feature type="binding site" evidence="2">
    <location>
        <position position="206"/>
    </location>
    <ligand>
        <name>a divalent metal cation</name>
        <dbReference type="ChEBI" id="CHEBI:60240"/>
        <label>1</label>
    </ligand>
</feature>
<feature type="binding site" evidence="2">
    <location>
        <position position="14"/>
    </location>
    <ligand>
        <name>a divalent metal cation</name>
        <dbReference type="ChEBI" id="CHEBI:60240"/>
        <label>1</label>
    </ligand>
</feature>
<evidence type="ECO:0000313" key="3">
    <source>
        <dbReference type="EMBL" id="UJG43524.1"/>
    </source>
</evidence>
<reference evidence="3" key="1">
    <citation type="journal article" date="2022" name="Nat. Microbiol.">
        <title>Unique mobile elements and scalable gene flow at the prokaryote-eukaryote boundary revealed by circularized Asgard archaea genomes.</title>
        <authorList>
            <person name="Wu F."/>
            <person name="Speth D.R."/>
            <person name="Philosof A."/>
            <person name="Cremiere A."/>
            <person name="Narayanan A."/>
            <person name="Barco R.A."/>
            <person name="Connon S.A."/>
            <person name="Amend J.P."/>
            <person name="Antoshechkin I.A."/>
            <person name="Orphan V.J."/>
        </authorList>
    </citation>
    <scope>NUCLEOTIDE SEQUENCE</scope>
    <source>
        <strain evidence="3">PR6</strain>
    </source>
</reference>
<gene>
    <name evidence="3" type="ORF">K9W46_14285</name>
</gene>
<evidence type="ECO:0000256" key="2">
    <source>
        <dbReference type="PIRSR" id="PIRSR005902-1"/>
    </source>
</evidence>
<dbReference type="InterPro" id="IPR015991">
    <property type="entry name" value="TatD/YcfH-like"/>
</dbReference>
<dbReference type="EMBL" id="CP084167">
    <property type="protein sequence ID" value="UJG43524.1"/>
    <property type="molecule type" value="Genomic_DNA"/>
</dbReference>
<dbReference type="PANTHER" id="PTHR46124:SF2">
    <property type="entry name" value="D-AMINOACYL-TRNA DEACYLASE"/>
    <property type="match status" value="1"/>
</dbReference>
<dbReference type="InterPro" id="IPR032466">
    <property type="entry name" value="Metal_Hydrolase"/>
</dbReference>
<evidence type="ECO:0000256" key="1">
    <source>
        <dbReference type="ARBA" id="ARBA00022723"/>
    </source>
</evidence>
<dbReference type="GO" id="GO:0046872">
    <property type="term" value="F:metal ion binding"/>
    <property type="evidence" value="ECO:0007669"/>
    <property type="project" value="UniProtKB-KW"/>
</dbReference>
<keyword evidence="3" id="KW-0378">Hydrolase</keyword>
<accession>A0A9Y1BQU4</accession>
<dbReference type="Pfam" id="PF01026">
    <property type="entry name" value="TatD_DNase"/>
    <property type="match status" value="1"/>
</dbReference>
<dbReference type="GO" id="GO:0016788">
    <property type="term" value="F:hydrolase activity, acting on ester bonds"/>
    <property type="evidence" value="ECO:0007669"/>
    <property type="project" value="InterPro"/>
</dbReference>
<dbReference type="PIRSF" id="PIRSF005902">
    <property type="entry name" value="DNase_TatD"/>
    <property type="match status" value="1"/>
</dbReference>
<dbReference type="GO" id="GO:0004536">
    <property type="term" value="F:DNA nuclease activity"/>
    <property type="evidence" value="ECO:0007669"/>
    <property type="project" value="InterPro"/>
</dbReference>
<sequence>MSDQELIFADAHCHLYPPFFSKKDINGVIQRAKSKNVLIIVNSILNPNHFEFGLSLTKNQVVYLSIGMQPTEVEEEKFKKIEEFLLNNLEFVVAIGEIGLDYYWVKEEEKRKEQKLFFKRLIELAEEKNKPIVIHSRAAETDAIDIIESYNLKNVLMHCFTGTENEIKQVVDNGWFITVPTSLVYRKNFQKILSLIPERQLMFETDSPYHSLKKGEKNEPAAISISAKKAAMLKGIDTKKLADITTENVANFYGIRIIKENS</sequence>
<organism evidence="3">
    <name type="scientific">Candidatus Heimdallarchaeum endolithica</name>
    <dbReference type="NCBI Taxonomy" id="2876572"/>
    <lineage>
        <taxon>Archaea</taxon>
        <taxon>Promethearchaeati</taxon>
        <taxon>Candidatus Heimdallarchaeota</taxon>
        <taxon>Candidatus Heimdallarchaeia (ex Rinke et al. 2021) (nom. nud.)</taxon>
        <taxon>Candidatus Heimdallarchaeales</taxon>
        <taxon>Candidatus Heimdallarchaeaceae</taxon>
        <taxon>Candidatus Heimdallarchaeum</taxon>
    </lineage>
</organism>
<feature type="binding site" evidence="2">
    <location>
        <position position="135"/>
    </location>
    <ligand>
        <name>a divalent metal cation</name>
        <dbReference type="ChEBI" id="CHEBI:60240"/>
        <label>2</label>
    </ligand>
</feature>
<dbReference type="AlphaFoldDB" id="A0A9Y1BQU4"/>
<dbReference type="Gene3D" id="3.20.20.140">
    <property type="entry name" value="Metal-dependent hydrolases"/>
    <property type="match status" value="1"/>
</dbReference>
<feature type="binding site" evidence="2">
    <location>
        <position position="12"/>
    </location>
    <ligand>
        <name>a divalent metal cation</name>
        <dbReference type="ChEBI" id="CHEBI:60240"/>
        <label>1</label>
    </ligand>
</feature>
<dbReference type="CDD" id="cd01310">
    <property type="entry name" value="TatD_DNAse"/>
    <property type="match status" value="1"/>
</dbReference>
<protein>
    <submittedName>
        <fullName evidence="3">TatD family hydrolase</fullName>
    </submittedName>
</protein>
<feature type="binding site" evidence="2">
    <location>
        <position position="97"/>
    </location>
    <ligand>
        <name>a divalent metal cation</name>
        <dbReference type="ChEBI" id="CHEBI:60240"/>
        <label>1</label>
    </ligand>
</feature>
<dbReference type="Proteomes" id="UP001200513">
    <property type="component" value="Chromosome"/>
</dbReference>
<dbReference type="NCBIfam" id="TIGR00010">
    <property type="entry name" value="YchF/TatD family DNA exonuclease"/>
    <property type="match status" value="1"/>
</dbReference>
<proteinExistence type="predicted"/>
<keyword evidence="1 2" id="KW-0479">Metal-binding</keyword>
<feature type="binding site" evidence="2">
    <location>
        <position position="158"/>
    </location>
    <ligand>
        <name>a divalent metal cation</name>
        <dbReference type="ChEBI" id="CHEBI:60240"/>
        <label>2</label>
    </ligand>
</feature>
<dbReference type="PANTHER" id="PTHR46124">
    <property type="entry name" value="D-AMINOACYL-TRNA DEACYLASE"/>
    <property type="match status" value="1"/>
</dbReference>